<dbReference type="EMBL" id="MUGO01000003">
    <property type="protein sequence ID" value="PQA96319.1"/>
    <property type="molecule type" value="Genomic_DNA"/>
</dbReference>
<proteinExistence type="predicted"/>
<comment type="caution">
    <text evidence="1">The sequence shown here is derived from an EMBL/GenBank/DDBJ whole genome shotgun (WGS) entry which is preliminary data.</text>
</comment>
<evidence type="ECO:0000313" key="2">
    <source>
        <dbReference type="Proteomes" id="UP000238314"/>
    </source>
</evidence>
<accession>A0A2S7KH30</accession>
<keyword evidence="2" id="KW-1185">Reference proteome</keyword>
<evidence type="ECO:0000313" key="1">
    <source>
        <dbReference type="EMBL" id="PQA96319.1"/>
    </source>
</evidence>
<gene>
    <name evidence="1" type="ORF">B0A70_04140</name>
</gene>
<dbReference type="RefSeq" id="WP_076449492.1">
    <property type="nucleotide sequence ID" value="NZ_FTOJ01000001.1"/>
</dbReference>
<dbReference type="Proteomes" id="UP000238314">
    <property type="component" value="Unassembled WGS sequence"/>
</dbReference>
<sequence>MNLICSIFLTFFTVFRPLIPLVEYAVNYQYISEELCVNKKNIDLHCNGKCYLAKKLSKTTDTDSSPLSKGKNSVQKVLDFYIPTEVFKTSIENNFSFPNLNFTYKTGYTFLFLKNIFRPPIF</sequence>
<organism evidence="1 2">
    <name type="scientific">Chryseobacterium piscicola</name>
    <dbReference type="NCBI Taxonomy" id="551459"/>
    <lineage>
        <taxon>Bacteria</taxon>
        <taxon>Pseudomonadati</taxon>
        <taxon>Bacteroidota</taxon>
        <taxon>Flavobacteriia</taxon>
        <taxon>Flavobacteriales</taxon>
        <taxon>Weeksellaceae</taxon>
        <taxon>Chryseobacterium group</taxon>
        <taxon>Chryseobacterium</taxon>
    </lineage>
</organism>
<dbReference type="OrthoDB" id="980645at2"/>
<reference evidence="1 2" key="1">
    <citation type="submission" date="2016-11" db="EMBL/GenBank/DDBJ databases">
        <title>Whole genomes of Flavobacteriaceae.</title>
        <authorList>
            <person name="Stine C."/>
            <person name="Li C."/>
            <person name="Tadesse D."/>
        </authorList>
    </citation>
    <scope>NUCLEOTIDE SEQUENCE [LARGE SCALE GENOMIC DNA]</scope>
    <source>
        <strain evidence="1 2">DSM 21068</strain>
    </source>
</reference>
<dbReference type="AlphaFoldDB" id="A0A2S7KH30"/>
<name>A0A2S7KH30_9FLAO</name>
<protein>
    <submittedName>
        <fullName evidence="1">Uncharacterized protein</fullName>
    </submittedName>
</protein>